<evidence type="ECO:0000313" key="3">
    <source>
        <dbReference type="Proteomes" id="UP000627984"/>
    </source>
</evidence>
<gene>
    <name evidence="2" type="ORF">GCM10010126_41220</name>
</gene>
<dbReference type="Gene3D" id="2.120.10.30">
    <property type="entry name" value="TolB, C-terminal domain"/>
    <property type="match status" value="1"/>
</dbReference>
<dbReference type="Proteomes" id="UP000627984">
    <property type="component" value="Unassembled WGS sequence"/>
</dbReference>
<reference evidence="2" key="2">
    <citation type="submission" date="2022-09" db="EMBL/GenBank/DDBJ databases">
        <authorList>
            <person name="Sun Q."/>
            <person name="Ohkuma M."/>
        </authorList>
    </citation>
    <scope>NUCLEOTIDE SEQUENCE</scope>
    <source>
        <strain evidence="2">JCM 3093</strain>
    </source>
</reference>
<sequence length="162" mass="16730">METRTPASMTARTTGRDGTRLAYAVPTRGGTRVSVVDAATGQRRDRVTTTPGLLAGLAWAPDGRQVAMTLSNRDVGVIDLAGQGTDLPAAARLVQPGRGLPLPGSVPYTPGGGSLVYAASPSFRTFTFSKKLIEQPARPARSTPSPAAAGPSRVSCGRASQR</sequence>
<feature type="region of interest" description="Disordered" evidence="1">
    <location>
        <begin position="134"/>
        <end position="162"/>
    </location>
</feature>
<evidence type="ECO:0000256" key="1">
    <source>
        <dbReference type="SAM" id="MobiDB-lite"/>
    </source>
</evidence>
<accession>A0AA37BIV7</accession>
<dbReference type="AlphaFoldDB" id="A0AA37BIV7"/>
<dbReference type="EMBL" id="BMQD01000012">
    <property type="protein sequence ID" value="GGK77625.1"/>
    <property type="molecule type" value="Genomic_DNA"/>
</dbReference>
<evidence type="ECO:0000313" key="2">
    <source>
        <dbReference type="EMBL" id="GGK77625.1"/>
    </source>
</evidence>
<comment type="caution">
    <text evidence="2">The sequence shown here is derived from an EMBL/GenBank/DDBJ whole genome shotgun (WGS) entry which is preliminary data.</text>
</comment>
<name>A0AA37BIV7_9ACTN</name>
<dbReference type="InterPro" id="IPR011042">
    <property type="entry name" value="6-blade_b-propeller_TolB-like"/>
</dbReference>
<dbReference type="SUPFAM" id="SSF50969">
    <property type="entry name" value="YVTN repeat-like/Quinoprotein amine dehydrogenase"/>
    <property type="match status" value="1"/>
</dbReference>
<dbReference type="InterPro" id="IPR011044">
    <property type="entry name" value="Quino_amine_DH_bsu"/>
</dbReference>
<feature type="compositionally biased region" description="Low complexity" evidence="1">
    <location>
        <begin position="136"/>
        <end position="153"/>
    </location>
</feature>
<protein>
    <submittedName>
        <fullName evidence="2">Uncharacterized protein</fullName>
    </submittedName>
</protein>
<proteinExistence type="predicted"/>
<dbReference type="RefSeq" id="WP_191896178.1">
    <property type="nucleotide sequence ID" value="NZ_BMQD01000012.1"/>
</dbReference>
<organism evidence="2 3">
    <name type="scientific">Planomonospora parontospora</name>
    <dbReference type="NCBI Taxonomy" id="58119"/>
    <lineage>
        <taxon>Bacteria</taxon>
        <taxon>Bacillati</taxon>
        <taxon>Actinomycetota</taxon>
        <taxon>Actinomycetes</taxon>
        <taxon>Streptosporangiales</taxon>
        <taxon>Streptosporangiaceae</taxon>
        <taxon>Planomonospora</taxon>
    </lineage>
</organism>
<reference evidence="2" key="1">
    <citation type="journal article" date="2014" name="Int. J. Syst. Evol. Microbiol.">
        <title>Complete genome sequence of Corynebacterium casei LMG S-19264T (=DSM 44701T), isolated from a smear-ripened cheese.</title>
        <authorList>
            <consortium name="US DOE Joint Genome Institute (JGI-PGF)"/>
            <person name="Walter F."/>
            <person name="Albersmeier A."/>
            <person name="Kalinowski J."/>
            <person name="Ruckert C."/>
        </authorList>
    </citation>
    <scope>NUCLEOTIDE SEQUENCE</scope>
    <source>
        <strain evidence="2">JCM 3093</strain>
    </source>
</reference>